<reference evidence="1" key="1">
    <citation type="journal article" date="2018" name="Data Brief">
        <title>Genome sequence data from 17 accessions of Ensete ventricosum, a staple food crop for millions in Ethiopia.</title>
        <authorList>
            <person name="Yemataw Z."/>
            <person name="Muzemil S."/>
            <person name="Ambachew D."/>
            <person name="Tripathi L."/>
            <person name="Tesfaye K."/>
            <person name="Chala A."/>
            <person name="Farbos A."/>
            <person name="O'Neill P."/>
            <person name="Moore K."/>
            <person name="Grant M."/>
            <person name="Studholme D.J."/>
        </authorList>
    </citation>
    <scope>NUCLEOTIDE SEQUENCE [LARGE SCALE GENOMIC DNA]</scope>
    <source>
        <tissue evidence="1">Leaf</tissue>
    </source>
</reference>
<sequence length="405" mass="44015">MAQWYVKITALSLLSIGRLMMVLYIERSPTMMNDTINVFDHGSSLIVIGRVVVPTGETESLVNPVSVDVTGRRYTMFLDPKVISESRSIIDLFSTTDPVGLGQELKLARKLSLNSFVSESKEEMDDGLSRLYHIRLGPLRVVGKARHIRESEVLGSLDGHSCVIGPSSNTKNVVGFGVVAEESAWLGPCRVHKLVHVSRRRGCSVQIDSVSRESAPRRKRERRSPLLVSSGGNSILTRWRVNRVLGLTSTDTPGEVALYGESIGTEVCHEGVAHHAALMVRGRVSMCWRCSAAKSPCQNDTATERGDTSFSRASPAGRRGVASFLHGERRRRLVSCGEGGGASSNFTSSRARRRGVASSLCGETPISTVPPGSGRSTYRYPVGPIRTTRIGCCSSKQKTLLVSKC</sequence>
<gene>
    <name evidence="1" type="ORF">BHM03_00034374</name>
</gene>
<evidence type="ECO:0000313" key="1">
    <source>
        <dbReference type="EMBL" id="RZR74258.1"/>
    </source>
</evidence>
<protein>
    <submittedName>
        <fullName evidence="1">Uncharacterized protein</fullName>
    </submittedName>
</protein>
<name>A0A445MJ76_ENSVE</name>
<accession>A0A445MJ76</accession>
<proteinExistence type="predicted"/>
<organism evidence="1">
    <name type="scientific">Ensete ventricosum</name>
    <name type="common">Abyssinian banana</name>
    <name type="synonym">Musa ensete</name>
    <dbReference type="NCBI Taxonomy" id="4639"/>
    <lineage>
        <taxon>Eukaryota</taxon>
        <taxon>Viridiplantae</taxon>
        <taxon>Streptophyta</taxon>
        <taxon>Embryophyta</taxon>
        <taxon>Tracheophyta</taxon>
        <taxon>Spermatophyta</taxon>
        <taxon>Magnoliopsida</taxon>
        <taxon>Liliopsida</taxon>
        <taxon>Zingiberales</taxon>
        <taxon>Musaceae</taxon>
        <taxon>Ensete</taxon>
    </lineage>
</organism>
<dbReference type="EMBL" id="KV876174">
    <property type="protein sequence ID" value="RZR74258.1"/>
    <property type="molecule type" value="Genomic_DNA"/>
</dbReference>
<dbReference type="Proteomes" id="UP000290560">
    <property type="component" value="Unassembled WGS sequence"/>
</dbReference>
<dbReference type="AlphaFoldDB" id="A0A445MJ76"/>